<feature type="domain" description="Trichome birefringence-like C-terminal" evidence="8">
    <location>
        <begin position="1113"/>
        <end position="1376"/>
    </location>
</feature>
<dbReference type="GO" id="GO:0016020">
    <property type="term" value="C:membrane"/>
    <property type="evidence" value="ECO:0007669"/>
    <property type="project" value="UniProtKB-SubCell"/>
</dbReference>
<keyword evidence="6" id="KW-0472">Membrane</keyword>
<feature type="domain" description="Trichome birefringence-like C-terminal" evidence="8">
    <location>
        <begin position="88"/>
        <end position="351"/>
    </location>
</feature>
<evidence type="ECO:0000256" key="6">
    <source>
        <dbReference type="ARBA" id="ARBA00023136"/>
    </source>
</evidence>
<dbReference type="PANTHER" id="PTHR32285">
    <property type="entry name" value="PROTEIN TRICHOME BIREFRINGENCE-LIKE 9-RELATED"/>
    <property type="match status" value="1"/>
</dbReference>
<feature type="signal peptide" evidence="7">
    <location>
        <begin position="1"/>
        <end position="26"/>
    </location>
</feature>
<dbReference type="PANTHER" id="PTHR32285:SF36">
    <property type="entry name" value="PROTEIN TRICHOME BIREFRINGENCE-LIKE 38"/>
    <property type="match status" value="1"/>
</dbReference>
<feature type="domain" description="Trichome birefringence-like C-terminal" evidence="8">
    <location>
        <begin position="787"/>
        <end position="1038"/>
    </location>
</feature>
<dbReference type="Proteomes" id="UP000657918">
    <property type="component" value="Unassembled WGS sequence"/>
</dbReference>
<evidence type="ECO:0000313" key="11">
    <source>
        <dbReference type="Proteomes" id="UP000657918"/>
    </source>
</evidence>
<keyword evidence="11" id="KW-1185">Reference proteome</keyword>
<reference evidence="10 11" key="1">
    <citation type="submission" date="2020-10" db="EMBL/GenBank/DDBJ databases">
        <title>Plant Genome Project.</title>
        <authorList>
            <person name="Zhang R.-G."/>
        </authorList>
    </citation>
    <scope>NUCLEOTIDE SEQUENCE [LARGE SCALE GENOMIC DNA]</scope>
    <source>
        <strain evidence="10">FAFU-HL-1</strain>
        <tissue evidence="10">Leaf</tissue>
    </source>
</reference>
<dbReference type="EMBL" id="JADGMS010000003">
    <property type="protein sequence ID" value="KAF9686404.1"/>
    <property type="molecule type" value="Genomic_DNA"/>
</dbReference>
<dbReference type="Pfam" id="PF13839">
    <property type="entry name" value="PC-Esterase"/>
    <property type="match status" value="4"/>
</dbReference>
<accession>A0A835N530</accession>
<comment type="subcellular location">
    <subcellularLocation>
        <location evidence="1">Membrane</location>
        <topology evidence="1">Single-pass membrane protein</topology>
    </subcellularLocation>
</comment>
<feature type="domain" description="Trichome birefringence-like N-terminal" evidence="9">
    <location>
        <begin position="734"/>
        <end position="786"/>
    </location>
</feature>
<comment type="similarity">
    <text evidence="2">Belongs to the PC-esterase family. TBL subfamily.</text>
</comment>
<evidence type="ECO:0000259" key="9">
    <source>
        <dbReference type="Pfam" id="PF14416"/>
    </source>
</evidence>
<evidence type="ECO:0000256" key="3">
    <source>
        <dbReference type="ARBA" id="ARBA00022692"/>
    </source>
</evidence>
<evidence type="ECO:0000256" key="4">
    <source>
        <dbReference type="ARBA" id="ARBA00022968"/>
    </source>
</evidence>
<keyword evidence="7" id="KW-0732">Signal</keyword>
<feature type="chain" id="PRO_5032678098" description="Trichome birefringence-like N-terminal domain-containing protein" evidence="7">
    <location>
        <begin position="27"/>
        <end position="1380"/>
    </location>
</feature>
<organism evidence="10 11">
    <name type="scientific">Salix dunnii</name>
    <dbReference type="NCBI Taxonomy" id="1413687"/>
    <lineage>
        <taxon>Eukaryota</taxon>
        <taxon>Viridiplantae</taxon>
        <taxon>Streptophyta</taxon>
        <taxon>Embryophyta</taxon>
        <taxon>Tracheophyta</taxon>
        <taxon>Spermatophyta</taxon>
        <taxon>Magnoliopsida</taxon>
        <taxon>eudicotyledons</taxon>
        <taxon>Gunneridae</taxon>
        <taxon>Pentapetalae</taxon>
        <taxon>rosids</taxon>
        <taxon>fabids</taxon>
        <taxon>Malpighiales</taxon>
        <taxon>Salicaceae</taxon>
        <taxon>Saliceae</taxon>
        <taxon>Salix</taxon>
    </lineage>
</organism>
<dbReference type="GO" id="GO:0016413">
    <property type="term" value="F:O-acetyltransferase activity"/>
    <property type="evidence" value="ECO:0007669"/>
    <property type="project" value="InterPro"/>
</dbReference>
<evidence type="ECO:0000256" key="5">
    <source>
        <dbReference type="ARBA" id="ARBA00022989"/>
    </source>
</evidence>
<name>A0A835N530_9ROSI</name>
<protein>
    <recommendedName>
        <fullName evidence="12">Trichome birefringence-like N-terminal domain-containing protein</fullName>
    </recommendedName>
</protein>
<keyword evidence="3" id="KW-0812">Transmembrane</keyword>
<feature type="domain" description="Trichome birefringence-like C-terminal" evidence="8">
    <location>
        <begin position="426"/>
        <end position="689"/>
    </location>
</feature>
<comment type="caution">
    <text evidence="10">The sequence shown here is derived from an EMBL/GenBank/DDBJ whole genome shotgun (WGS) entry which is preliminary data.</text>
</comment>
<sequence length="1380" mass="159136">MNSRTTTSFFHFHILIMLSLLCVANSSRKLWHENSCNLYRGSWVHDTSYPLYDSSACRFIRKEFDCLMYGRPDHLYLQYRWKPDDCNLPRFDGQDFLKKIKGKKVMYVGDSLSLNNFQSMVCLLHAAVPDSNITRNSNNSVTTVIFQDYAVSVSHFHSPYLVDIEKEKIGRILKLDSIKDGKTWKDFDVLVFYSWGWWFRAGPQQPWDYIQEGETIVRDMNRRVAFQKGLTTWAKWVDSDVDTNKTTVVFQGTSPSHYDGRDWNEPGVTNCANQTEPMRGSAHPGVSPLPLQIVEDVLSTIKKPVHFLNVTALSQLRKDAHPGSYNGVRPMDCTHWCVAGLADTWNELLYATLTLQTSTARKNWERKKWQTSDCNRYEGSWVQDTSYPLYDSSACPFIRKEFDCLKYGRPDHLYLQYRWQPSACDLPRFDGKDFLEKLKGKKIMFIGDSVSLNHYESLLCLLHAADPDARITTQTSNSTSTVTFQDHDVSISVFATHYLVDIEEEQIGRVLKLDSIKDGNTWKDYDVLVFNTWLWWYRRGPKQPWDYVQQGHFILKDMDRMVAFRKGLTTWAKWVDSDVDASKTKVIFQGISPFHYHGEEWGKPGVINCGMETQPVSGSTYPGGSPLALQVLEDVLSTVKKPVHLLNITTLSQLRKDGHPSSYNGFKGMDCTHWCVAGVPDTWNELLYSAIMIPMFSRQMNSRTTTSCFHFHILIMLSLLCVANSSRKLWHENSCNLYRGSWVHDTSYPLYDSSACRFIRKEFDCLMYGRPDHLYLQYRWKPDDCNLPRFDGQDFLKKIKGKKVMYVGDSLSLNNFQSMVCLLHAAVPDSNITRNSNNSVTTVIFQDYAVSVSHFHSPYLVEIEKEKIGRILKLDSIKDGKTWKDFDVLVFYSWGWWFRAGPQQLKLIIFSLLVKQDFHRVYINKDIKNWRRLQRDFTRRHVFSLLGRDWNEPGVTNCANQTEPMRGSAHPGVSPLPLQIVEDVLSTIKKPVHFLNVTALSQLRKDAHPGSYNGVRPMDCTHWCVAGLPDTWNELLYATLTLQTSTAKKNWERKKWQTSDCNRYEGSWVQDSSYPLYDSSACPFIRKEFDCLKYGRPDHLYLQYRWQPSACDLPRFDGKDFLEKLKGKKIMFIGDSVSLNHYESLLCLLHAADPDARITTQTSNSTSTVTFQDHDVSISVFATHYLVDIEEEQIGRVLKLDSIKDGNTWKDYDVLVFNTWLWWYRRGPKQPWDYVQQGHFILKDMDRMVAFRKGLTTWAKWVDSDVDASKTKVIFQGISPFHYHGEEWGKPGVINCGTETQPVSGSTYPGGSPLALQVLEDVLSTVKKPVHLLNITTLSQLRKDGHPSSYNGFKGMDCTHWCVAGVPDTWNELLYSAIMS</sequence>
<proteinExistence type="inferred from homology"/>
<keyword evidence="4" id="KW-0735">Signal-anchor</keyword>
<gene>
    <name evidence="10" type="ORF">SADUNF_Sadunf03G0155100</name>
</gene>
<keyword evidence="5" id="KW-1133">Transmembrane helix</keyword>
<dbReference type="InterPro" id="IPR026057">
    <property type="entry name" value="TBL_C"/>
</dbReference>
<evidence type="ECO:0000256" key="2">
    <source>
        <dbReference type="ARBA" id="ARBA00007727"/>
    </source>
</evidence>
<evidence type="ECO:0000259" key="8">
    <source>
        <dbReference type="Pfam" id="PF13839"/>
    </source>
</evidence>
<dbReference type="InterPro" id="IPR025846">
    <property type="entry name" value="TBL_N"/>
</dbReference>
<evidence type="ECO:0000256" key="1">
    <source>
        <dbReference type="ARBA" id="ARBA00004167"/>
    </source>
</evidence>
<dbReference type="InterPro" id="IPR029962">
    <property type="entry name" value="TBL"/>
</dbReference>
<dbReference type="Pfam" id="PF14416">
    <property type="entry name" value="PMR5N"/>
    <property type="match status" value="4"/>
</dbReference>
<evidence type="ECO:0000256" key="7">
    <source>
        <dbReference type="SAM" id="SignalP"/>
    </source>
</evidence>
<evidence type="ECO:0000313" key="10">
    <source>
        <dbReference type="EMBL" id="KAF9686404.1"/>
    </source>
</evidence>
<feature type="domain" description="Trichome birefringence-like N-terminal" evidence="9">
    <location>
        <begin position="35"/>
        <end position="87"/>
    </location>
</feature>
<dbReference type="OrthoDB" id="630188at2759"/>
<evidence type="ECO:0008006" key="12">
    <source>
        <dbReference type="Google" id="ProtNLM"/>
    </source>
</evidence>
<feature type="domain" description="Trichome birefringence-like N-terminal" evidence="9">
    <location>
        <begin position="373"/>
        <end position="425"/>
    </location>
</feature>
<dbReference type="GO" id="GO:0005794">
    <property type="term" value="C:Golgi apparatus"/>
    <property type="evidence" value="ECO:0007669"/>
    <property type="project" value="TreeGrafter"/>
</dbReference>
<feature type="domain" description="Trichome birefringence-like N-terminal" evidence="9">
    <location>
        <begin position="1060"/>
        <end position="1112"/>
    </location>
</feature>